<evidence type="ECO:0000256" key="2">
    <source>
        <dbReference type="ARBA" id="ARBA00022692"/>
    </source>
</evidence>
<dbReference type="PANTHER" id="PTHR16201:SF37">
    <property type="entry name" value="PQ-LOOP REPEAT-CONTAINING PROTEIN"/>
    <property type="match status" value="1"/>
</dbReference>
<keyword evidence="4 5" id="KW-0472">Membrane</keyword>
<dbReference type="InterPro" id="IPR051415">
    <property type="entry name" value="LAAT-1"/>
</dbReference>
<comment type="subcellular location">
    <subcellularLocation>
        <location evidence="1">Membrane</location>
        <topology evidence="1">Multi-pass membrane protein</topology>
    </subcellularLocation>
</comment>
<dbReference type="SMART" id="SM00679">
    <property type="entry name" value="CTNS"/>
    <property type="match status" value="2"/>
</dbReference>
<dbReference type="AlphaFoldDB" id="A0A167S4W9"/>
<feature type="transmembrane region" description="Helical" evidence="5">
    <location>
        <begin position="99"/>
        <end position="119"/>
    </location>
</feature>
<gene>
    <name evidence="6" type="ORF">CALVIDRAFT_11392</name>
</gene>
<dbReference type="GO" id="GO:0016020">
    <property type="term" value="C:membrane"/>
    <property type="evidence" value="ECO:0007669"/>
    <property type="project" value="UniProtKB-SubCell"/>
</dbReference>
<keyword evidence="3 5" id="KW-1133">Transmembrane helix</keyword>
<evidence type="ECO:0000256" key="1">
    <source>
        <dbReference type="ARBA" id="ARBA00004141"/>
    </source>
</evidence>
<sequence>MPVNPVAENVFGTIGTICWCIQLIPQVWKSWRDKSTYGLSPFMVLTWAASALPLGVYNIVLNTNIPLILQPQLFGTLAAVCWVQCLYYDRHLSLRKAIFAFFAFLAVVGGLQVAFVFAVRHGLDEGNGRPLQFFGVMTVVLIFGGLLPQFYEIWKLKEVLGISMAFMVIDGLGGVFSTLSLAFKDSIDPLLAFSYISVIVRILCIDQP</sequence>
<evidence type="ECO:0000256" key="5">
    <source>
        <dbReference type="SAM" id="Phobius"/>
    </source>
</evidence>
<feature type="transmembrane region" description="Helical" evidence="5">
    <location>
        <begin position="67"/>
        <end position="87"/>
    </location>
</feature>
<dbReference type="Gene3D" id="1.20.1280.290">
    <property type="match status" value="2"/>
</dbReference>
<feature type="transmembrane region" description="Helical" evidence="5">
    <location>
        <begin position="159"/>
        <end position="183"/>
    </location>
</feature>
<protein>
    <submittedName>
        <fullName evidence="6">PQ-loop-domain-containing protein</fullName>
    </submittedName>
</protein>
<dbReference type="EMBL" id="KV417266">
    <property type="protein sequence ID" value="KZP01580.1"/>
    <property type="molecule type" value="Genomic_DNA"/>
</dbReference>
<evidence type="ECO:0000313" key="7">
    <source>
        <dbReference type="Proteomes" id="UP000076738"/>
    </source>
</evidence>
<dbReference type="Proteomes" id="UP000076738">
    <property type="component" value="Unassembled WGS sequence"/>
</dbReference>
<accession>A0A167S4W9</accession>
<name>A0A167S4W9_CALVF</name>
<dbReference type="OrthoDB" id="407617at2759"/>
<feature type="transmembrane region" description="Helical" evidence="5">
    <location>
        <begin position="131"/>
        <end position="147"/>
    </location>
</feature>
<proteinExistence type="predicted"/>
<feature type="transmembrane region" description="Helical" evidence="5">
    <location>
        <begin position="6"/>
        <end position="25"/>
    </location>
</feature>
<dbReference type="Pfam" id="PF04193">
    <property type="entry name" value="PQ-loop"/>
    <property type="match status" value="2"/>
</dbReference>
<dbReference type="InterPro" id="IPR006603">
    <property type="entry name" value="PQ-loop_rpt"/>
</dbReference>
<evidence type="ECO:0000256" key="4">
    <source>
        <dbReference type="ARBA" id="ARBA00023136"/>
    </source>
</evidence>
<dbReference type="PANTHER" id="PTHR16201">
    <property type="entry name" value="SEVEN TRANSMEMBRANE PROTEIN 1-RELATED"/>
    <property type="match status" value="1"/>
</dbReference>
<feature type="transmembrane region" description="Helical" evidence="5">
    <location>
        <begin position="37"/>
        <end position="61"/>
    </location>
</feature>
<evidence type="ECO:0000256" key="3">
    <source>
        <dbReference type="ARBA" id="ARBA00022989"/>
    </source>
</evidence>
<reference evidence="6 7" key="1">
    <citation type="journal article" date="2016" name="Mol. Biol. Evol.">
        <title>Comparative Genomics of Early-Diverging Mushroom-Forming Fungi Provides Insights into the Origins of Lignocellulose Decay Capabilities.</title>
        <authorList>
            <person name="Nagy L.G."/>
            <person name="Riley R."/>
            <person name="Tritt A."/>
            <person name="Adam C."/>
            <person name="Daum C."/>
            <person name="Floudas D."/>
            <person name="Sun H."/>
            <person name="Yadav J.S."/>
            <person name="Pangilinan J."/>
            <person name="Larsson K.H."/>
            <person name="Matsuura K."/>
            <person name="Barry K."/>
            <person name="Labutti K."/>
            <person name="Kuo R."/>
            <person name="Ohm R.A."/>
            <person name="Bhattacharya S.S."/>
            <person name="Shirouzu T."/>
            <person name="Yoshinaga Y."/>
            <person name="Martin F.M."/>
            <person name="Grigoriev I.V."/>
            <person name="Hibbett D.S."/>
        </authorList>
    </citation>
    <scope>NUCLEOTIDE SEQUENCE [LARGE SCALE GENOMIC DNA]</scope>
    <source>
        <strain evidence="6 7">TUFC12733</strain>
    </source>
</reference>
<keyword evidence="7" id="KW-1185">Reference proteome</keyword>
<keyword evidence="2 5" id="KW-0812">Transmembrane</keyword>
<evidence type="ECO:0000313" key="6">
    <source>
        <dbReference type="EMBL" id="KZP01580.1"/>
    </source>
</evidence>
<organism evidence="6 7">
    <name type="scientific">Calocera viscosa (strain TUFC12733)</name>
    <dbReference type="NCBI Taxonomy" id="1330018"/>
    <lineage>
        <taxon>Eukaryota</taxon>
        <taxon>Fungi</taxon>
        <taxon>Dikarya</taxon>
        <taxon>Basidiomycota</taxon>
        <taxon>Agaricomycotina</taxon>
        <taxon>Dacrymycetes</taxon>
        <taxon>Dacrymycetales</taxon>
        <taxon>Dacrymycetaceae</taxon>
        <taxon>Calocera</taxon>
    </lineage>
</organism>
<feature type="transmembrane region" description="Helical" evidence="5">
    <location>
        <begin position="189"/>
        <end position="205"/>
    </location>
</feature>